<dbReference type="OrthoDB" id="9763644at2"/>
<dbReference type="InterPro" id="IPR014818">
    <property type="entry name" value="Phage/plasmid_primase_P4_C"/>
</dbReference>
<evidence type="ECO:0000256" key="3">
    <source>
        <dbReference type="ARBA" id="ARBA00022840"/>
    </source>
</evidence>
<dbReference type="Pfam" id="PF08706">
    <property type="entry name" value="D5_N"/>
    <property type="match status" value="1"/>
</dbReference>
<feature type="domain" description="SF3 helicase" evidence="5">
    <location>
        <begin position="460"/>
        <end position="618"/>
    </location>
</feature>
<evidence type="ECO:0000256" key="2">
    <source>
        <dbReference type="ARBA" id="ARBA00022801"/>
    </source>
</evidence>
<dbReference type="GO" id="GO:0016787">
    <property type="term" value="F:hydrolase activity"/>
    <property type="evidence" value="ECO:0007669"/>
    <property type="project" value="UniProtKB-KW"/>
</dbReference>
<keyword evidence="2" id="KW-0378">Hydrolase</keyword>
<evidence type="ECO:0000256" key="4">
    <source>
        <dbReference type="SAM" id="MobiDB-lite"/>
    </source>
</evidence>
<keyword evidence="1" id="KW-0547">Nucleotide-binding</keyword>
<dbReference type="Gene3D" id="3.40.50.300">
    <property type="entry name" value="P-loop containing nucleotide triphosphate hydrolases"/>
    <property type="match status" value="1"/>
</dbReference>
<dbReference type="NCBIfam" id="TIGR01613">
    <property type="entry name" value="primase_Cterm"/>
    <property type="match status" value="1"/>
</dbReference>
<dbReference type="InterPro" id="IPR051620">
    <property type="entry name" value="ORF904-like_C"/>
</dbReference>
<accession>A0A544U7H3</accession>
<dbReference type="InterPro" id="IPR014907">
    <property type="entry name" value="BT4734-like_N"/>
</dbReference>
<protein>
    <submittedName>
        <fullName evidence="6">DNA primase</fullName>
    </submittedName>
</protein>
<organism evidence="6 7">
    <name type="scientific">Lysinibacillus sphaericus</name>
    <name type="common">Bacillus sphaericus</name>
    <dbReference type="NCBI Taxonomy" id="1421"/>
    <lineage>
        <taxon>Bacteria</taxon>
        <taxon>Bacillati</taxon>
        <taxon>Bacillota</taxon>
        <taxon>Bacilli</taxon>
        <taxon>Bacillales</taxon>
        <taxon>Bacillaceae</taxon>
        <taxon>Lysinibacillus</taxon>
    </lineage>
</organism>
<dbReference type="AlphaFoldDB" id="A0A544U7H3"/>
<dbReference type="PANTHER" id="PTHR35372">
    <property type="entry name" value="ATP BINDING PROTEIN-RELATED"/>
    <property type="match status" value="1"/>
</dbReference>
<dbReference type="InterPro" id="IPR006500">
    <property type="entry name" value="Helicase_put_C_phage/plasmid"/>
</dbReference>
<dbReference type="SUPFAM" id="SSF52540">
    <property type="entry name" value="P-loop containing nucleoside triphosphate hydrolases"/>
    <property type="match status" value="1"/>
</dbReference>
<dbReference type="EMBL" id="SADV01000041">
    <property type="protein sequence ID" value="TQR26866.1"/>
    <property type="molecule type" value="Genomic_DNA"/>
</dbReference>
<evidence type="ECO:0000313" key="6">
    <source>
        <dbReference type="EMBL" id="TQR26866.1"/>
    </source>
</evidence>
<reference evidence="6 7" key="1">
    <citation type="submission" date="2018-03" db="EMBL/GenBank/DDBJ databases">
        <title>Aerobic endospore-forming bacteria genome sequencing and assembly.</title>
        <authorList>
            <person name="Cavalcante D.A."/>
            <person name="Driks A."/>
            <person name="Putonti C."/>
            <person name="De-Souza M.T."/>
        </authorList>
    </citation>
    <scope>NUCLEOTIDE SEQUENCE [LARGE SCALE GENOMIC DNA]</scope>
    <source>
        <strain evidence="6 7">SDF0037</strain>
    </source>
</reference>
<feature type="region of interest" description="Disordered" evidence="4">
    <location>
        <begin position="742"/>
        <end position="761"/>
    </location>
</feature>
<dbReference type="Pfam" id="PF19263">
    <property type="entry name" value="DUF5906"/>
    <property type="match status" value="1"/>
</dbReference>
<dbReference type="InterPro" id="IPR014015">
    <property type="entry name" value="Helicase_SF3_DNA-vir"/>
</dbReference>
<evidence type="ECO:0000313" key="7">
    <source>
        <dbReference type="Proteomes" id="UP000317944"/>
    </source>
</evidence>
<dbReference type="PANTHER" id="PTHR35372:SF2">
    <property type="entry name" value="SF3 HELICASE DOMAIN-CONTAINING PROTEIN"/>
    <property type="match status" value="1"/>
</dbReference>
<evidence type="ECO:0000256" key="1">
    <source>
        <dbReference type="ARBA" id="ARBA00022741"/>
    </source>
</evidence>
<dbReference type="Pfam" id="PF22763">
    <property type="entry name" value="NrS1-1_pol-like_HBD"/>
    <property type="match status" value="1"/>
</dbReference>
<evidence type="ECO:0000259" key="5">
    <source>
        <dbReference type="PROSITE" id="PS51206"/>
    </source>
</evidence>
<dbReference type="RefSeq" id="WP_142511055.1">
    <property type="nucleotide sequence ID" value="NZ_SADV01000041.1"/>
</dbReference>
<dbReference type="InterPro" id="IPR045455">
    <property type="entry name" value="NrS-1_pol-like_helicase"/>
</dbReference>
<gene>
    <name evidence="6" type="ORF">C7Y47_24070</name>
</gene>
<dbReference type="PROSITE" id="PS51206">
    <property type="entry name" value="SF3_HELICASE_1"/>
    <property type="match status" value="1"/>
</dbReference>
<keyword evidence="3" id="KW-0067">ATP-binding</keyword>
<comment type="caution">
    <text evidence="6">The sequence shown here is derived from an EMBL/GenBank/DDBJ whole genome shotgun (WGS) entry which is preliminary data.</text>
</comment>
<dbReference type="InterPro" id="IPR027417">
    <property type="entry name" value="P-loop_NTPase"/>
</dbReference>
<dbReference type="Pfam" id="PF08800">
    <property type="entry name" value="BT4734-like_N"/>
    <property type="match status" value="1"/>
</dbReference>
<sequence>MAIKEKEQILLVEEEHIPQEIKQRRQFVLWRAVFNEETQKFDKLPFQSNGSPADSTDLATWGDFETIMQVYNEGDHKGGQYDGSGFVLSDADKYAVIDIDGLEDTNNLDALASEITSMSYAEISPSGEGIHVWVKYKHDKIRHKNKDAKTGYEIYDQKRYISITGQAINNLPINEGGPELNAFLDKVLKREKHINPQINNGQTGKAALPEGEIIKRALASKNSDRFMKFMFGGWEQLFGSQSEADMSFANALSFWCNKDFVVMESIFRKSSLMREKFDRPQNGVTYGIELLNKAIEECEDTFTLEEKPQKQFDWFAKNANGTTSFLHHVLGKTVLKDFHVKRYPNAHGSLYFYNNNKGVYEEDSTGRVVKGIIRRYDETLKSTQINEVFKYIEETCPIVREIDSNYVAVGNGLINFQDKRLEQYNPKIFVTQKFPTNYVPTAYDSFVNETLKKVTENYQPSIENLIEMFSAVLYPDILISKMWYLYGKSAANGKSSILNMVQKTFNKDGGNIASISPHKLSTNNFASAAMFGKAASITDDNPDFVIQDSGELKSIITGGIISIEKKGHDPISVRMTTTLIVASNHLPSFTENGRAISRRLHIIEFNHNFSKDKDCLSDVETQRFISSQSAREYVMRLAVEKLFTMLGNPSAEKLTPNPKCEAILNAFEEQNDIWADYFSEFKLDYFNEFEGVRVIRDYSEWCRDNMIVPLSNQKFKDLVCTRLDVEWKDKQCIINGEKKTRKGFKSKSARNSASGFKLADP</sequence>
<name>A0A544U7H3_LYSSH</name>
<proteinExistence type="predicted"/>
<dbReference type="InterPro" id="IPR054468">
    <property type="entry name" value="NrSPol-like_HBD"/>
</dbReference>
<dbReference type="Proteomes" id="UP000317944">
    <property type="component" value="Unassembled WGS sequence"/>
</dbReference>
<dbReference type="GO" id="GO:0005524">
    <property type="term" value="F:ATP binding"/>
    <property type="evidence" value="ECO:0007669"/>
    <property type="project" value="UniProtKB-KW"/>
</dbReference>
<dbReference type="SMART" id="SM00885">
    <property type="entry name" value="D5_N"/>
    <property type="match status" value="1"/>
</dbReference>